<dbReference type="Proteomes" id="UP000467840">
    <property type="component" value="Chromosome 15"/>
</dbReference>
<dbReference type="GO" id="GO:0008757">
    <property type="term" value="F:S-adenosylmethionine-dependent methyltransferase activity"/>
    <property type="evidence" value="ECO:0007669"/>
    <property type="project" value="TreeGrafter"/>
</dbReference>
<dbReference type="PROSITE" id="PS51682">
    <property type="entry name" value="SAM_OMT_I"/>
    <property type="match status" value="2"/>
</dbReference>
<accession>A0A6A6MXY7</accession>
<dbReference type="InterPro" id="IPR050362">
    <property type="entry name" value="Cation-dep_OMT"/>
</dbReference>
<proteinExistence type="inferred from homology"/>
<dbReference type="Pfam" id="PF01596">
    <property type="entry name" value="Methyltransf_3"/>
    <property type="match status" value="2"/>
</dbReference>
<dbReference type="Gene3D" id="3.40.50.150">
    <property type="entry name" value="Vaccinia Virus protein VP39"/>
    <property type="match status" value="2"/>
</dbReference>
<sequence>MALFTGKGILQSEALKKYIFETTSYPREHRELKNLREATVNKYGNKSEMSVPVDEGQFLSMLVKIMNAKRTLEIGVFTGYSLLSTALALPDDGQITAIDLDQEAYEVGLPFIRQAGMEHKINFIKSNAISALSEMLNNDKDRSEFDMAFVDADKCSYKQFHEQLLKLVKVGGIIAYDNTLWYGSVAQKEEAVPEHRREAKKAIMEINEYLACDPRIDISQVSIGDGVTYIFETTSYPREHRELKNLREATVNKYGNKSEMSVPVDEGQFLSMLVKIMNAKRTLEIGVFTGYSLLSTALALPDDGQITAIDLDQEAYEVGLPFIRQAGMEHKINFIKSNAISALSEMLNNQDKDRAEFDMAFIDADKCSYKQYHEQLLKLVKVGGVCIEKQSMFIADVAADGV</sequence>
<evidence type="ECO:0008006" key="9">
    <source>
        <dbReference type="Google" id="ProtNLM"/>
    </source>
</evidence>
<dbReference type="SUPFAM" id="SSF53335">
    <property type="entry name" value="S-adenosyl-L-methionine-dependent methyltransferases"/>
    <property type="match status" value="2"/>
</dbReference>
<dbReference type="GO" id="GO:0046872">
    <property type="term" value="F:metal ion binding"/>
    <property type="evidence" value="ECO:0007669"/>
    <property type="project" value="UniProtKB-KW"/>
</dbReference>
<comment type="function">
    <text evidence="1">Methylates caffeoyl-CoA to feruloyl-CoA and 5-hydroxyferuloyl-CoA to sinapoyl-CoA. Plays a role in the synthesis of feruloylated polysaccharides. Involved in the reinforcement of the plant cell wall. Also involved in the responding to wounding or pathogen challenge by the increased formation of cell wall-bound ferulic acid polymers.</text>
</comment>
<dbReference type="PANTHER" id="PTHR10509">
    <property type="entry name" value="O-METHYLTRANSFERASE-RELATED"/>
    <property type="match status" value="1"/>
</dbReference>
<reference evidence="7 8" key="1">
    <citation type="journal article" date="2020" name="Mol. Plant">
        <title>The Chromosome-Based Rubber Tree Genome Provides New Insights into Spurge Genome Evolution and Rubber Biosynthesis.</title>
        <authorList>
            <person name="Liu J."/>
            <person name="Shi C."/>
            <person name="Shi C.C."/>
            <person name="Li W."/>
            <person name="Zhang Q.J."/>
            <person name="Zhang Y."/>
            <person name="Li K."/>
            <person name="Lu H.F."/>
            <person name="Shi C."/>
            <person name="Zhu S.T."/>
            <person name="Xiao Z.Y."/>
            <person name="Nan H."/>
            <person name="Yue Y."/>
            <person name="Zhu X.G."/>
            <person name="Wu Y."/>
            <person name="Hong X.N."/>
            <person name="Fan G.Y."/>
            <person name="Tong Y."/>
            <person name="Zhang D."/>
            <person name="Mao C.L."/>
            <person name="Liu Y.L."/>
            <person name="Hao S.J."/>
            <person name="Liu W.Q."/>
            <person name="Lv M.Q."/>
            <person name="Zhang H.B."/>
            <person name="Liu Y."/>
            <person name="Hu-Tang G.R."/>
            <person name="Wang J.P."/>
            <person name="Wang J.H."/>
            <person name="Sun Y.H."/>
            <person name="Ni S.B."/>
            <person name="Chen W.B."/>
            <person name="Zhang X.C."/>
            <person name="Jiao Y.N."/>
            <person name="Eichler E.E."/>
            <person name="Li G.H."/>
            <person name="Liu X."/>
            <person name="Gao L.Z."/>
        </authorList>
    </citation>
    <scope>NUCLEOTIDE SEQUENCE [LARGE SCALE GENOMIC DNA]</scope>
    <source>
        <strain evidence="8">cv. GT1</strain>
        <tissue evidence="7">Leaf</tissue>
    </source>
</reference>
<gene>
    <name evidence="7" type="ORF">GH714_042030</name>
</gene>
<name>A0A6A6MXY7_HEVBR</name>
<dbReference type="PANTHER" id="PTHR10509:SF34">
    <property type="entry name" value="TAPETUM-SPECIFIC METHYLTRANSFERASE 1"/>
    <property type="match status" value="1"/>
</dbReference>
<evidence type="ECO:0000313" key="8">
    <source>
        <dbReference type="Proteomes" id="UP000467840"/>
    </source>
</evidence>
<keyword evidence="8" id="KW-1185">Reference proteome</keyword>
<dbReference type="AlphaFoldDB" id="A0A6A6MXY7"/>
<evidence type="ECO:0000256" key="2">
    <source>
        <dbReference type="ARBA" id="ARBA00022603"/>
    </source>
</evidence>
<evidence type="ECO:0000256" key="5">
    <source>
        <dbReference type="ARBA" id="ARBA00022723"/>
    </source>
</evidence>
<keyword evidence="2" id="KW-0489">Methyltransferase</keyword>
<dbReference type="GO" id="GO:0008171">
    <property type="term" value="F:O-methyltransferase activity"/>
    <property type="evidence" value="ECO:0007669"/>
    <property type="project" value="InterPro"/>
</dbReference>
<protein>
    <recommendedName>
        <fullName evidence="9">Caffeoyl-CoA O-methyltransferase</fullName>
    </recommendedName>
</protein>
<evidence type="ECO:0000256" key="6">
    <source>
        <dbReference type="ARBA" id="ARBA00023453"/>
    </source>
</evidence>
<keyword evidence="5" id="KW-0479">Metal-binding</keyword>
<evidence type="ECO:0000256" key="3">
    <source>
        <dbReference type="ARBA" id="ARBA00022679"/>
    </source>
</evidence>
<comment type="caution">
    <text evidence="7">The sequence shown here is derived from an EMBL/GenBank/DDBJ whole genome shotgun (WGS) entry which is preliminary data.</text>
</comment>
<dbReference type="InterPro" id="IPR029063">
    <property type="entry name" value="SAM-dependent_MTases_sf"/>
</dbReference>
<keyword evidence="4" id="KW-0949">S-adenosyl-L-methionine</keyword>
<dbReference type="CDD" id="cd02440">
    <property type="entry name" value="AdoMet_MTases"/>
    <property type="match status" value="2"/>
</dbReference>
<dbReference type="InterPro" id="IPR002935">
    <property type="entry name" value="SAM_O-MeTrfase"/>
</dbReference>
<evidence type="ECO:0000256" key="4">
    <source>
        <dbReference type="ARBA" id="ARBA00022691"/>
    </source>
</evidence>
<dbReference type="GO" id="GO:0032259">
    <property type="term" value="P:methylation"/>
    <property type="evidence" value="ECO:0007669"/>
    <property type="project" value="UniProtKB-KW"/>
</dbReference>
<evidence type="ECO:0000256" key="1">
    <source>
        <dbReference type="ARBA" id="ARBA00002334"/>
    </source>
</evidence>
<comment type="similarity">
    <text evidence="6">Belongs to the class I-like SAM-binding methyltransferase superfamily. Cation-dependent O-methyltransferase family.</text>
</comment>
<keyword evidence="3" id="KW-0808">Transferase</keyword>
<evidence type="ECO:0000313" key="7">
    <source>
        <dbReference type="EMBL" id="KAF2316689.1"/>
    </source>
</evidence>
<dbReference type="EMBL" id="JAAGAX010000005">
    <property type="protein sequence ID" value="KAF2316689.1"/>
    <property type="molecule type" value="Genomic_DNA"/>
</dbReference>
<organism evidence="7 8">
    <name type="scientific">Hevea brasiliensis</name>
    <name type="common">Para rubber tree</name>
    <name type="synonym">Siphonia brasiliensis</name>
    <dbReference type="NCBI Taxonomy" id="3981"/>
    <lineage>
        <taxon>Eukaryota</taxon>
        <taxon>Viridiplantae</taxon>
        <taxon>Streptophyta</taxon>
        <taxon>Embryophyta</taxon>
        <taxon>Tracheophyta</taxon>
        <taxon>Spermatophyta</taxon>
        <taxon>Magnoliopsida</taxon>
        <taxon>eudicotyledons</taxon>
        <taxon>Gunneridae</taxon>
        <taxon>Pentapetalae</taxon>
        <taxon>rosids</taxon>
        <taxon>fabids</taxon>
        <taxon>Malpighiales</taxon>
        <taxon>Euphorbiaceae</taxon>
        <taxon>Crotonoideae</taxon>
        <taxon>Micrandreae</taxon>
        <taxon>Hevea</taxon>
    </lineage>
</organism>